<reference evidence="3" key="1">
    <citation type="submission" date="2011-04" db="EMBL/GenBank/DDBJ databases">
        <title>The complete genome of plasmid of Treponema succinifaciens DSM 2489.</title>
        <authorList>
            <person name="Lucas S."/>
            <person name="Copeland A."/>
            <person name="Lapidus A."/>
            <person name="Bruce D."/>
            <person name="Goodwin L."/>
            <person name="Pitluck S."/>
            <person name="Peters L."/>
            <person name="Kyrpides N."/>
            <person name="Mavromatis K."/>
            <person name="Ivanova N."/>
            <person name="Ovchinnikova G."/>
            <person name="Teshima H."/>
            <person name="Detter J.C."/>
            <person name="Tapia R."/>
            <person name="Han C."/>
            <person name="Land M."/>
            <person name="Hauser L."/>
            <person name="Markowitz V."/>
            <person name="Cheng J.-F."/>
            <person name="Hugenholtz P."/>
            <person name="Woyke T."/>
            <person name="Wu D."/>
            <person name="Gronow S."/>
            <person name="Wellnitz S."/>
            <person name="Brambilla E."/>
            <person name="Klenk H.-P."/>
            <person name="Eisen J.A."/>
        </authorList>
    </citation>
    <scope>NUCLEOTIDE SEQUENCE [LARGE SCALE GENOMIC DNA]</scope>
    <source>
        <strain evidence="3">ATCC 33096 / DSM 2489 / 6091</strain>
        <plasmid evidence="3">Plasmid pTRESU01</plasmid>
    </source>
</reference>
<dbReference type="EMBL" id="CP002632">
    <property type="protein sequence ID" value="AEB15571.1"/>
    <property type="molecule type" value="Genomic_DNA"/>
</dbReference>
<evidence type="ECO:0000313" key="3">
    <source>
        <dbReference type="Proteomes" id="UP000006852"/>
    </source>
</evidence>
<dbReference type="OrthoDB" id="361859at2"/>
<dbReference type="InterPro" id="IPR025669">
    <property type="entry name" value="AAA_dom"/>
</dbReference>
<dbReference type="PANTHER" id="PTHR13696">
    <property type="entry name" value="P-LOOP CONTAINING NUCLEOSIDE TRIPHOSPHATE HYDROLASE"/>
    <property type="match status" value="1"/>
</dbReference>
<dbReference type="KEGG" id="tsu:Tresu_2715"/>
<organism evidence="2 3">
    <name type="scientific">Treponema succinifaciens (strain ATCC 33096 / DSM 2489 / 6091)</name>
    <dbReference type="NCBI Taxonomy" id="869209"/>
    <lineage>
        <taxon>Bacteria</taxon>
        <taxon>Pseudomonadati</taxon>
        <taxon>Spirochaetota</taxon>
        <taxon>Spirochaetia</taxon>
        <taxon>Spirochaetales</taxon>
        <taxon>Treponemataceae</taxon>
        <taxon>Treponema</taxon>
    </lineage>
</organism>
<dbReference type="CDD" id="cd02042">
    <property type="entry name" value="ParAB_family"/>
    <property type="match status" value="1"/>
</dbReference>
<dbReference type="HOGENOM" id="CLU_037612_4_0_12"/>
<evidence type="ECO:0000313" key="2">
    <source>
        <dbReference type="EMBL" id="AEB15571.1"/>
    </source>
</evidence>
<geneLocation type="plasmid" evidence="2 3">
    <name>pTRESU01</name>
</geneLocation>
<protein>
    <recommendedName>
        <fullName evidence="1">AAA domain-containing protein</fullName>
    </recommendedName>
</protein>
<dbReference type="Proteomes" id="UP000006852">
    <property type="component" value="Plasmid pTRESU01"/>
</dbReference>
<dbReference type="SUPFAM" id="SSF52540">
    <property type="entry name" value="P-loop containing nucleoside triphosphate hydrolases"/>
    <property type="match status" value="1"/>
</dbReference>
<dbReference type="Pfam" id="PF13614">
    <property type="entry name" value="AAA_31"/>
    <property type="match status" value="1"/>
</dbReference>
<sequence length="223" mass="26146">MDLNNKVMIYYTIGLPNVQELWERKNIVISLVQNNASENTVHSRIKNVDVIPSSLNLYDMRSMDYHNLLKVIQPLFKEYDYIVIDTSPTFDNLVKSAIHAADVIISPAEATEYNCNMTLYLMTKIREEHPEKIKKTYILFNRWIEHYEKWENNLQSQVERMFRKNFANILSVKIPQSGSFNKYTHFDEKLRLDDRNANAGRMVKAVNSLVDMITGKEQSVESF</sequence>
<name>F2NYS2_TRES6</name>
<proteinExistence type="predicted"/>
<dbReference type="PANTHER" id="PTHR13696:SF99">
    <property type="entry name" value="COBYRINIC ACID AC-DIAMIDE SYNTHASE"/>
    <property type="match status" value="1"/>
</dbReference>
<feature type="domain" description="AAA" evidence="1">
    <location>
        <begin position="25"/>
        <end position="126"/>
    </location>
</feature>
<gene>
    <name evidence="2" type="ordered locus">Tresu_2715</name>
</gene>
<dbReference type="InterPro" id="IPR050678">
    <property type="entry name" value="DNA_Partitioning_ATPase"/>
</dbReference>
<accession>F2NYS2</accession>
<keyword evidence="3" id="KW-1185">Reference proteome</keyword>
<keyword evidence="2" id="KW-0614">Plasmid</keyword>
<dbReference type="Gene3D" id="3.40.50.300">
    <property type="entry name" value="P-loop containing nucleotide triphosphate hydrolases"/>
    <property type="match status" value="1"/>
</dbReference>
<dbReference type="AlphaFoldDB" id="F2NYS2"/>
<evidence type="ECO:0000259" key="1">
    <source>
        <dbReference type="Pfam" id="PF13614"/>
    </source>
</evidence>
<dbReference type="InterPro" id="IPR027417">
    <property type="entry name" value="P-loop_NTPase"/>
</dbReference>